<protein>
    <recommendedName>
        <fullName evidence="5">50S ribosomal protein L30</fullName>
    </recommendedName>
</protein>
<evidence type="ECO:0000313" key="8">
    <source>
        <dbReference type="EMBL" id="HHI96466.1"/>
    </source>
</evidence>
<dbReference type="HAMAP" id="MF_01371_B">
    <property type="entry name" value="Ribosomal_uL30_B"/>
    <property type="match status" value="1"/>
</dbReference>
<feature type="domain" description="Large ribosomal subunit protein uL30-like ferredoxin-like fold" evidence="7">
    <location>
        <begin position="5"/>
        <end position="55"/>
    </location>
</feature>
<reference evidence="8" key="1">
    <citation type="journal article" date="2020" name="mSystems">
        <title>Genome- and Community-Level Interaction Insights into Carbon Utilization and Element Cycling Functions of Hydrothermarchaeota in Hydrothermal Sediment.</title>
        <authorList>
            <person name="Zhou Z."/>
            <person name="Liu Y."/>
            <person name="Xu W."/>
            <person name="Pan J."/>
            <person name="Luo Z.H."/>
            <person name="Li M."/>
        </authorList>
    </citation>
    <scope>NUCLEOTIDE SEQUENCE [LARGE SCALE GENOMIC DNA]</scope>
    <source>
        <strain evidence="8">HyVt-533</strain>
    </source>
</reference>
<dbReference type="Gene3D" id="3.30.1390.20">
    <property type="entry name" value="Ribosomal protein L30, ferredoxin-like fold domain"/>
    <property type="match status" value="1"/>
</dbReference>
<dbReference type="CDD" id="cd01658">
    <property type="entry name" value="Ribosomal_L30"/>
    <property type="match status" value="1"/>
</dbReference>
<dbReference type="InterPro" id="IPR005996">
    <property type="entry name" value="Ribosomal_uL30_bac-type"/>
</dbReference>
<evidence type="ECO:0000256" key="1">
    <source>
        <dbReference type="ARBA" id="ARBA00007594"/>
    </source>
</evidence>
<dbReference type="PANTHER" id="PTHR15892">
    <property type="entry name" value="MITOCHONDRIAL RIBOSOMAL PROTEIN L30"/>
    <property type="match status" value="1"/>
</dbReference>
<evidence type="ECO:0000256" key="5">
    <source>
        <dbReference type="ARBA" id="ARBA00035492"/>
    </source>
</evidence>
<keyword evidence="3 6" id="KW-0689">Ribosomal protein</keyword>
<dbReference type="FunFam" id="3.30.1390.20:FF:000001">
    <property type="entry name" value="50S ribosomal protein L30"/>
    <property type="match status" value="1"/>
</dbReference>
<dbReference type="SUPFAM" id="SSF55129">
    <property type="entry name" value="Ribosomal protein L30p/L7e"/>
    <property type="match status" value="1"/>
</dbReference>
<dbReference type="GO" id="GO:0006412">
    <property type="term" value="P:translation"/>
    <property type="evidence" value="ECO:0007669"/>
    <property type="project" value="InterPro"/>
</dbReference>
<dbReference type="Proteomes" id="UP000886101">
    <property type="component" value="Unassembled WGS sequence"/>
</dbReference>
<proteinExistence type="inferred from homology"/>
<dbReference type="GO" id="GO:0003735">
    <property type="term" value="F:structural constituent of ribosome"/>
    <property type="evidence" value="ECO:0007669"/>
    <property type="project" value="InterPro"/>
</dbReference>
<comment type="subunit">
    <text evidence="2">Part of the 50S ribosomal subunit.</text>
</comment>
<dbReference type="InterPro" id="IPR036919">
    <property type="entry name" value="Ribo_uL30_ferredoxin-like_sf"/>
</dbReference>
<comment type="similarity">
    <text evidence="1 6">Belongs to the universal ribosomal protein uL30 family.</text>
</comment>
<dbReference type="PROSITE" id="PS00634">
    <property type="entry name" value="RIBOSOMAL_L30"/>
    <property type="match status" value="1"/>
</dbReference>
<keyword evidence="4 6" id="KW-0687">Ribonucleoprotein</keyword>
<evidence type="ECO:0000256" key="2">
    <source>
        <dbReference type="ARBA" id="ARBA00011838"/>
    </source>
</evidence>
<accession>A0A7V5U219</accession>
<evidence type="ECO:0000256" key="6">
    <source>
        <dbReference type="RuleBase" id="RU003734"/>
    </source>
</evidence>
<name>A0A7V5U219_9BACT</name>
<gene>
    <name evidence="8" type="ORF">ENJ96_01285</name>
</gene>
<dbReference type="InterPro" id="IPR016082">
    <property type="entry name" value="Ribosomal_uL30_ferredoxin-like"/>
</dbReference>
<dbReference type="PIRSF" id="PIRSF002211">
    <property type="entry name" value="Ribosomal_L30_bac-type"/>
    <property type="match status" value="1"/>
</dbReference>
<dbReference type="InterPro" id="IPR018038">
    <property type="entry name" value="Ribosomal_uL30_CS"/>
</dbReference>
<comment type="caution">
    <text evidence="8">The sequence shown here is derived from an EMBL/GenBank/DDBJ whole genome shotgun (WGS) entry which is preliminary data.</text>
</comment>
<organism evidence="8">
    <name type="scientific">Thermodesulfatator atlanticus</name>
    <dbReference type="NCBI Taxonomy" id="501497"/>
    <lineage>
        <taxon>Bacteria</taxon>
        <taxon>Pseudomonadati</taxon>
        <taxon>Thermodesulfobacteriota</taxon>
        <taxon>Thermodesulfobacteria</taxon>
        <taxon>Thermodesulfobacteriales</taxon>
        <taxon>Thermodesulfatatoraceae</taxon>
        <taxon>Thermodesulfatator</taxon>
    </lineage>
</organism>
<dbReference type="GO" id="GO:0022625">
    <property type="term" value="C:cytosolic large ribosomal subunit"/>
    <property type="evidence" value="ECO:0007669"/>
    <property type="project" value="TreeGrafter"/>
</dbReference>
<dbReference type="AlphaFoldDB" id="A0A7V5U219"/>
<dbReference type="PANTHER" id="PTHR15892:SF2">
    <property type="entry name" value="LARGE RIBOSOMAL SUBUNIT PROTEIN UL30M"/>
    <property type="match status" value="1"/>
</dbReference>
<evidence type="ECO:0000256" key="4">
    <source>
        <dbReference type="ARBA" id="ARBA00023274"/>
    </source>
</evidence>
<evidence type="ECO:0000259" key="7">
    <source>
        <dbReference type="Pfam" id="PF00327"/>
    </source>
</evidence>
<dbReference type="Pfam" id="PF00327">
    <property type="entry name" value="Ribosomal_L30"/>
    <property type="match status" value="1"/>
</dbReference>
<dbReference type="EMBL" id="DROK01000038">
    <property type="protein sequence ID" value="HHI96466.1"/>
    <property type="molecule type" value="Genomic_DNA"/>
</dbReference>
<sequence length="62" mass="7222">MAKQLKITLVRSKYGWSKKQRATIQALGLRRIRHTVIRPDNPCIRGMIEKIKHLVKVEEING</sequence>
<evidence type="ECO:0000256" key="3">
    <source>
        <dbReference type="ARBA" id="ARBA00022980"/>
    </source>
</evidence>
<dbReference type="NCBIfam" id="TIGR01308">
    <property type="entry name" value="rpmD_bact"/>
    <property type="match status" value="1"/>
</dbReference>